<dbReference type="Pfam" id="PF05773">
    <property type="entry name" value="RWD"/>
    <property type="match status" value="1"/>
</dbReference>
<dbReference type="InterPro" id="IPR001650">
    <property type="entry name" value="Helicase_C-like"/>
</dbReference>
<dbReference type="InterPro" id="IPR002464">
    <property type="entry name" value="DNA/RNA_helicase_DEAH_CS"/>
</dbReference>
<name>A0A364N2C7_STELY</name>
<keyword evidence="12" id="KW-1185">Reference proteome</keyword>
<dbReference type="SUPFAM" id="SSF52540">
    <property type="entry name" value="P-loop containing nucleoside triphosphate hydrolases"/>
    <property type="match status" value="1"/>
</dbReference>
<dbReference type="GO" id="GO:0003723">
    <property type="term" value="F:RNA binding"/>
    <property type="evidence" value="ECO:0007669"/>
    <property type="project" value="TreeGrafter"/>
</dbReference>
<dbReference type="Pfam" id="PF24385">
    <property type="entry name" value="DSRM_DHX29"/>
    <property type="match status" value="1"/>
</dbReference>
<dbReference type="SUPFAM" id="SSF46934">
    <property type="entry name" value="UBA-like"/>
    <property type="match status" value="1"/>
</dbReference>
<dbReference type="InterPro" id="IPR014001">
    <property type="entry name" value="Helicase_ATP-bd"/>
</dbReference>
<dbReference type="GO" id="GO:0005524">
    <property type="term" value="F:ATP binding"/>
    <property type="evidence" value="ECO:0007669"/>
    <property type="project" value="UniProtKB-KW"/>
</dbReference>
<dbReference type="GO" id="GO:0016787">
    <property type="term" value="F:hydrolase activity"/>
    <property type="evidence" value="ECO:0007669"/>
    <property type="project" value="UniProtKB-KW"/>
</dbReference>
<dbReference type="Pfam" id="PF06985">
    <property type="entry name" value="HET"/>
    <property type="match status" value="1"/>
</dbReference>
<dbReference type="Pfam" id="PF00857">
    <property type="entry name" value="Isochorismatase"/>
    <property type="match status" value="1"/>
</dbReference>
<dbReference type="EMBL" id="QGDH01000070">
    <property type="protein sequence ID" value="RAR09967.1"/>
    <property type="molecule type" value="Genomic_DNA"/>
</dbReference>
<dbReference type="InterPro" id="IPR010730">
    <property type="entry name" value="HET"/>
</dbReference>
<feature type="domain" description="Helicase ATP-binding" evidence="9">
    <location>
        <begin position="656"/>
        <end position="770"/>
    </location>
</feature>
<keyword evidence="3" id="KW-0547">Nucleotide-binding</keyword>
<evidence type="ECO:0000313" key="12">
    <source>
        <dbReference type="Proteomes" id="UP000249619"/>
    </source>
</evidence>
<dbReference type="SMART" id="SM00591">
    <property type="entry name" value="RWD"/>
    <property type="match status" value="1"/>
</dbReference>
<dbReference type="Gene3D" id="3.40.50.850">
    <property type="entry name" value="Isochorismatase-like"/>
    <property type="match status" value="1"/>
</dbReference>
<evidence type="ECO:0000256" key="4">
    <source>
        <dbReference type="ARBA" id="ARBA00022801"/>
    </source>
</evidence>
<dbReference type="Gene3D" id="1.20.120.1080">
    <property type="match status" value="1"/>
</dbReference>
<dbReference type="InterPro" id="IPR011709">
    <property type="entry name" value="DEAD-box_helicase_OB_fold"/>
</dbReference>
<feature type="domain" description="Helicase C-terminal" evidence="10">
    <location>
        <begin position="824"/>
        <end position="994"/>
    </location>
</feature>
<gene>
    <name evidence="11" type="ORF">DDE83_005276</name>
</gene>
<evidence type="ECO:0000259" key="10">
    <source>
        <dbReference type="PROSITE" id="PS51194"/>
    </source>
</evidence>
<evidence type="ECO:0000256" key="5">
    <source>
        <dbReference type="ARBA" id="ARBA00022806"/>
    </source>
</evidence>
<dbReference type="SUPFAM" id="SSF54495">
    <property type="entry name" value="UBC-like"/>
    <property type="match status" value="1"/>
</dbReference>
<dbReference type="CDD" id="cd18791">
    <property type="entry name" value="SF2_C_RHA"/>
    <property type="match status" value="1"/>
</dbReference>
<dbReference type="Pfam" id="PF04408">
    <property type="entry name" value="WHD_HA2"/>
    <property type="match status" value="1"/>
</dbReference>
<evidence type="ECO:0000256" key="6">
    <source>
        <dbReference type="ARBA" id="ARBA00022840"/>
    </source>
</evidence>
<keyword evidence="5 11" id="KW-0347">Helicase</keyword>
<dbReference type="InterPro" id="IPR000868">
    <property type="entry name" value="Isochorismatase-like_dom"/>
</dbReference>
<feature type="region of interest" description="Disordered" evidence="7">
    <location>
        <begin position="550"/>
        <end position="584"/>
    </location>
</feature>
<feature type="compositionally biased region" description="Basic residues" evidence="7">
    <location>
        <begin position="564"/>
        <end position="573"/>
    </location>
</feature>
<protein>
    <recommendedName>
        <fullName evidence="2">RNA helicase</fullName>
        <ecNumber evidence="2">3.6.4.13</ecNumber>
    </recommendedName>
</protein>
<dbReference type="Pfam" id="PF21010">
    <property type="entry name" value="HA2_C"/>
    <property type="match status" value="1"/>
</dbReference>
<feature type="region of interest" description="Disordered" evidence="7">
    <location>
        <begin position="215"/>
        <end position="261"/>
    </location>
</feature>
<dbReference type="Gene3D" id="3.10.110.10">
    <property type="entry name" value="Ubiquitin Conjugating Enzyme"/>
    <property type="match status" value="1"/>
</dbReference>
<dbReference type="InterPro" id="IPR056328">
    <property type="entry name" value="DSRM_DHX29"/>
</dbReference>
<dbReference type="PROSITE" id="PS50908">
    <property type="entry name" value="RWD"/>
    <property type="match status" value="1"/>
</dbReference>
<dbReference type="InterPro" id="IPR007502">
    <property type="entry name" value="Helicase-assoc_dom"/>
</dbReference>
<evidence type="ECO:0000313" key="11">
    <source>
        <dbReference type="EMBL" id="RAR09967.1"/>
    </source>
</evidence>
<evidence type="ECO:0000256" key="1">
    <source>
        <dbReference type="ARBA" id="ARBA00006336"/>
    </source>
</evidence>
<proteinExistence type="inferred from homology"/>
<dbReference type="FunFam" id="3.40.50.300:FF:000868">
    <property type="entry name" value="DEAD/DEAH box helicase, putative"/>
    <property type="match status" value="1"/>
</dbReference>
<dbReference type="GO" id="GO:0003724">
    <property type="term" value="F:RNA helicase activity"/>
    <property type="evidence" value="ECO:0007669"/>
    <property type="project" value="UniProtKB-EC"/>
</dbReference>
<dbReference type="SMART" id="SM00490">
    <property type="entry name" value="HELICc"/>
    <property type="match status" value="1"/>
</dbReference>
<sequence>MPKNAHPPRGKPAKKSVPPEDDTSFIVFGDGKAKKKKGESAGGDAAQSEGKGKGKGAAGQPEDGPKKPDTRTLIAGASWTGKLPVNLLSEHFQKQQWSKPDYRIRKNGEKHFAYAVVLSKMNQKTRETTTLPPIKIPTELEEQAHQPTAVEARNFAAAYTLFRVASAKNLHMMLPPTYKDLWKGQFTELKKRDEQEGKGWMYEADPFFGFAEREKARETAAKAREKKQKEQAEAQKAHNQKPGAAMPGSSNGSAPGRNLMKGWERVPKIELGKRTRKEAERLIRRDALWNPNGVELDAAQKSKLVEEITDLGFRKSHVEEAADICKDREEIIEWLLIHVPEDDLPSWSLPEGYVAGVSMASSNLKREGAVKRLAAAGYSLDLCEEAYDSQGGDERKAAALLQARLLRPDEDDNSVAQELDHLSLADGVSEEAAEEDPWEIEMSSLEAIYDRLFSRPSPEACRIELDVKQQGKRLILQVRKPFGPYPAVVPIITFEAAIPAYIRLSIIRQALLHAEANFIGMPMVYDIVDWIQTNAGDIFQNPGRLTDVSSGLAAADHASEPQSQRRKVKGRPRRPIDWTPATPPSQRILSEWQAKQSTPAQQKMMNARQALPAWRLRDDIVRTVNNCKVTIISGETGSGKSTQISALGLADRVADERCSQVGDEIGYTIRGESKQKPGATKITFVTTGVLLRRLQTSGGNADDVVAALADVSHVVVDEVHERSLDTDFLLVLLRQILRTRKDLKVILMSATLDADVFEAYFKEVGPVGRVEIEGRTHPVTDYYVDDILHFTGFKGYGMGEEDDAGDKSFSANLRSIGFGINYDLIAETVRHIDRQLGSKDGGILIFLPGTMEIDRTLQALSQFVNLHALPLHASLMPVEQKRVFPPAPHGKRKVVACTNVAETSITIEDIVAVIDTGRVKETSYDPQNNMVRLAETWASRAACKQRRGRAGRVRAGDCYKLYTRNAEAKMMERPDPEIRRVPLEQMCLSIKAMGVQDVSGFLASALTPPESTAVEGAVRLLSQMGAITDDELTALGRHMSMIPADLRLGKLLVYGATFGCLEAALTIAAVLTARSPFISPRERDQDTRNEFDRLRASFSNNQGDLLVDLRAYEQWSALRSKGTSTRDLRFWCQDNRLSPQTMFDIASNRTQYLSSLKEISFIPTNYSSTNPSTHSTYNKHNANDALLRALIAGSFNPQIARIQLPDKKFAAGIAGAVELDPSAREIKYFNQENGRVFVHPSSTLFSSQTFPHNASFIAYFNKMATSKVFIRDITPFNAYSLLMFAGRIQVDTLGRGLVVDEWIRLRGWARIGVLVSRLRVKPVHQAMASSSKECNTTHMSSAATEDTTLIDSALRTAYHYRALDDSKDELRVVKVGLSDHREDIIECDIEHQFMSEPAKSRPYEAISYVWGDPSFVHDLVCDGCTSHLKVTKNLRQVLGRLASLSGQTPDRPYYWMDSICINQADDVERSSQVQKMAEMYFNAERVHVILGSFRKGQDIYESDWFTRRWVVQELLVAQEVNIHFAIDGEWYQYSNWFSLIETIAGWSGDQKRKDNETISSILHPRRTTPGSKDIFLLLCDHRKSLCSDDRDRMFALFGAAGNVDTNDLQVPIRKSSGERELAKIRYKPDYTLSVDQTYHAFAQAALKTAYAYHLLICAAIFSHPNTEHARPFPSWVPGWRIPSPHCEEYRRALLLEPLQRVTETAVKLDPSGWYITIPVPMSEERLAFTLKNLPTLPKKPDYYNLCVEYAMARTALFVIDIQVELAQNATTEIPHAARIREAGGEILQRARQAIASASGGGRASDLEIVFVQHEEVAKRGPLVKGSKAWELVFKPQYDNRWERLVSKDVRDTFESNPQLAVQLKGEGVETIVAFGIQSECCVLSTCTGALDAGFNVILLGGAHSTYDIDGKPAGATEREVEAQLQRAGAEVVPWELWKPSAVSVRD</sequence>
<dbReference type="InterPro" id="IPR036380">
    <property type="entry name" value="Isochorismatase-like_sf"/>
</dbReference>
<comment type="similarity">
    <text evidence="1">Belongs to the isochorismatase family.</text>
</comment>
<evidence type="ECO:0000256" key="3">
    <source>
        <dbReference type="ARBA" id="ARBA00022741"/>
    </source>
</evidence>
<evidence type="ECO:0000259" key="9">
    <source>
        <dbReference type="PROSITE" id="PS51192"/>
    </source>
</evidence>
<evidence type="ECO:0000256" key="2">
    <source>
        <dbReference type="ARBA" id="ARBA00012552"/>
    </source>
</evidence>
<feature type="domain" description="RWD" evidence="8">
    <location>
        <begin position="440"/>
        <end position="538"/>
    </location>
</feature>
<dbReference type="SMART" id="SM00847">
    <property type="entry name" value="HA2"/>
    <property type="match status" value="1"/>
</dbReference>
<dbReference type="Pfam" id="PF07717">
    <property type="entry name" value="OB_NTP_bind"/>
    <property type="match status" value="1"/>
</dbReference>
<dbReference type="PROSITE" id="PS51194">
    <property type="entry name" value="HELICASE_CTER"/>
    <property type="match status" value="1"/>
</dbReference>
<dbReference type="InterPro" id="IPR048333">
    <property type="entry name" value="HA2_WH"/>
</dbReference>
<dbReference type="PANTHER" id="PTHR18934">
    <property type="entry name" value="ATP-DEPENDENT RNA HELICASE"/>
    <property type="match status" value="1"/>
</dbReference>
<dbReference type="EC" id="3.6.4.13" evidence="2"/>
<organism evidence="11 12">
    <name type="scientific">Stemphylium lycopersici</name>
    <name type="common">Tomato gray leaf spot disease fungus</name>
    <name type="synonym">Thyrospora lycopersici</name>
    <dbReference type="NCBI Taxonomy" id="183478"/>
    <lineage>
        <taxon>Eukaryota</taxon>
        <taxon>Fungi</taxon>
        <taxon>Dikarya</taxon>
        <taxon>Ascomycota</taxon>
        <taxon>Pezizomycotina</taxon>
        <taxon>Dothideomycetes</taxon>
        <taxon>Pleosporomycetidae</taxon>
        <taxon>Pleosporales</taxon>
        <taxon>Pleosporineae</taxon>
        <taxon>Pleosporaceae</taxon>
        <taxon>Stemphylium</taxon>
    </lineage>
</organism>
<dbReference type="InterPro" id="IPR016135">
    <property type="entry name" value="UBQ-conjugating_enzyme/RWD"/>
</dbReference>
<feature type="region of interest" description="Disordered" evidence="7">
    <location>
        <begin position="1"/>
        <end position="71"/>
    </location>
</feature>
<accession>A0A364N2C7</accession>
<dbReference type="Gene3D" id="3.40.50.300">
    <property type="entry name" value="P-loop containing nucleotide triphosphate hydrolases"/>
    <property type="match status" value="3"/>
</dbReference>
<dbReference type="InterPro" id="IPR009060">
    <property type="entry name" value="UBA-like_sf"/>
</dbReference>
<dbReference type="CDD" id="cd23827">
    <property type="entry name" value="RWD_YLR419W-like"/>
    <property type="match status" value="1"/>
</dbReference>
<keyword evidence="4 11" id="KW-0378">Hydrolase</keyword>
<reference evidence="12" key="1">
    <citation type="submission" date="2018-05" db="EMBL/GenBank/DDBJ databases">
        <title>Draft genome sequence of Stemphylium lycopersici strain CIDEFI 213.</title>
        <authorList>
            <person name="Medina R."/>
            <person name="Franco M.E.E."/>
            <person name="Lucentini C.G."/>
            <person name="Saparrat M.C.N."/>
            <person name="Balatti P.A."/>
        </authorList>
    </citation>
    <scope>NUCLEOTIDE SEQUENCE [LARGE SCALE GENOMIC DNA]</scope>
    <source>
        <strain evidence="12">CIDEFI 213</strain>
    </source>
</reference>
<dbReference type="Pfam" id="PF00271">
    <property type="entry name" value="Helicase_C"/>
    <property type="match status" value="1"/>
</dbReference>
<dbReference type="GO" id="GO:1990904">
    <property type="term" value="C:ribonucleoprotein complex"/>
    <property type="evidence" value="ECO:0007669"/>
    <property type="project" value="UniProtKB-ARBA"/>
</dbReference>
<feature type="compositionally biased region" description="Basic and acidic residues" evidence="7">
    <location>
        <begin position="215"/>
        <end position="236"/>
    </location>
</feature>
<dbReference type="PANTHER" id="PTHR18934:SF267">
    <property type="entry name" value="ATP-DEPENDENT RNA HELICASE YLR419W-RELATED"/>
    <property type="match status" value="1"/>
</dbReference>
<dbReference type="PROSITE" id="PS51192">
    <property type="entry name" value="HELICASE_ATP_BIND_1"/>
    <property type="match status" value="1"/>
</dbReference>
<comment type="caution">
    <text evidence="11">The sequence shown here is derived from an EMBL/GenBank/DDBJ whole genome shotgun (WGS) entry which is preliminary data.</text>
</comment>
<dbReference type="SUPFAM" id="SSF52499">
    <property type="entry name" value="Isochorismatase-like hydrolases"/>
    <property type="match status" value="1"/>
</dbReference>
<dbReference type="InterPro" id="IPR006575">
    <property type="entry name" value="RWD_dom"/>
</dbReference>
<dbReference type="InterPro" id="IPR027417">
    <property type="entry name" value="P-loop_NTPase"/>
</dbReference>
<dbReference type="CDD" id="cd17917">
    <property type="entry name" value="DEXHc_RHA-like"/>
    <property type="match status" value="1"/>
</dbReference>
<dbReference type="Proteomes" id="UP000249619">
    <property type="component" value="Unassembled WGS sequence"/>
</dbReference>
<dbReference type="PROSITE" id="PS00690">
    <property type="entry name" value="DEAH_ATP_HELICASE"/>
    <property type="match status" value="1"/>
</dbReference>
<dbReference type="STRING" id="183478.A0A364N2C7"/>
<evidence type="ECO:0000259" key="8">
    <source>
        <dbReference type="PROSITE" id="PS50908"/>
    </source>
</evidence>
<dbReference type="SMART" id="SM00487">
    <property type="entry name" value="DEXDc"/>
    <property type="match status" value="1"/>
</dbReference>
<evidence type="ECO:0000256" key="7">
    <source>
        <dbReference type="SAM" id="MobiDB-lite"/>
    </source>
</evidence>
<feature type="compositionally biased region" description="Basic residues" evidence="7">
    <location>
        <begin position="1"/>
        <end position="14"/>
    </location>
</feature>
<keyword evidence="6" id="KW-0067">ATP-binding</keyword>